<keyword evidence="1" id="KW-0732">Signal</keyword>
<name>A0A7G6STT0_9HYPH</name>
<evidence type="ECO:0000313" key="2">
    <source>
        <dbReference type="EMBL" id="QND57912.1"/>
    </source>
</evidence>
<evidence type="ECO:0000313" key="3">
    <source>
        <dbReference type="Proteomes" id="UP000515465"/>
    </source>
</evidence>
<protein>
    <submittedName>
        <fullName evidence="2">Uncharacterized protein</fullName>
    </submittedName>
</protein>
<feature type="chain" id="PRO_5028804084" evidence="1">
    <location>
        <begin position="27"/>
        <end position="60"/>
    </location>
</feature>
<reference evidence="3" key="1">
    <citation type="journal article" date="2020" name="Mol. Plant Microbe">
        <title>Rhizobial microsymbionts of the narrowly endemic Oxytropis species growing in Kamchatka are characterized by significant genetic diversity and possess a set of genes that are associated with T3SS and T6SS secretion systems and can affect the development of symbiosis.</title>
        <authorList>
            <person name="Safronova V."/>
            <person name="Guro P."/>
            <person name="Sazanova A."/>
            <person name="Kuznetsova I."/>
            <person name="Belimov A."/>
            <person name="Yakubov V."/>
            <person name="Chirak E."/>
            <person name="Afonin A."/>
            <person name="Gogolev Y."/>
            <person name="Andronov E."/>
            <person name="Tikhonovich I."/>
        </authorList>
    </citation>
    <scope>NUCLEOTIDE SEQUENCE [LARGE SCALE GENOMIC DNA]</scope>
    <source>
        <strain evidence="3">583</strain>
    </source>
</reference>
<accession>A0A7G6STT0</accession>
<dbReference type="EMBL" id="CP050296">
    <property type="protein sequence ID" value="QND57912.1"/>
    <property type="molecule type" value="Genomic_DNA"/>
</dbReference>
<gene>
    <name evidence="2" type="ORF">HB778_15855</name>
</gene>
<dbReference type="RefSeq" id="WP_183464684.1">
    <property type="nucleotide sequence ID" value="NZ_CP050296.1"/>
</dbReference>
<organism evidence="2 3">
    <name type="scientific">Mesorhizobium huakuii</name>
    <dbReference type="NCBI Taxonomy" id="28104"/>
    <lineage>
        <taxon>Bacteria</taxon>
        <taxon>Pseudomonadati</taxon>
        <taxon>Pseudomonadota</taxon>
        <taxon>Alphaproteobacteria</taxon>
        <taxon>Hyphomicrobiales</taxon>
        <taxon>Phyllobacteriaceae</taxon>
        <taxon>Mesorhizobium</taxon>
    </lineage>
</organism>
<dbReference type="Proteomes" id="UP000515465">
    <property type="component" value="Chromosome"/>
</dbReference>
<evidence type="ECO:0000256" key="1">
    <source>
        <dbReference type="SAM" id="SignalP"/>
    </source>
</evidence>
<dbReference type="AlphaFoldDB" id="A0A7G6STT0"/>
<feature type="signal peptide" evidence="1">
    <location>
        <begin position="1"/>
        <end position="26"/>
    </location>
</feature>
<proteinExistence type="predicted"/>
<sequence length="60" mass="6760">MSFFKKMSRRTLVRAMIALPALSLFRKLPETDAAQASPSRADPNEIIEVNGWILKRSDLA</sequence>